<reference evidence="3" key="1">
    <citation type="journal article" date="2019" name="Int. J. Syst. Evol. Microbiol.">
        <title>The Global Catalogue of Microorganisms (GCM) 10K type strain sequencing project: providing services to taxonomists for standard genome sequencing and annotation.</title>
        <authorList>
            <consortium name="The Broad Institute Genomics Platform"/>
            <consortium name="The Broad Institute Genome Sequencing Center for Infectious Disease"/>
            <person name="Wu L."/>
            <person name="Ma J."/>
        </authorList>
    </citation>
    <scope>NUCLEOTIDE SEQUENCE [LARGE SCALE GENOMIC DNA]</scope>
    <source>
        <strain evidence="3">CGMCC 4.7246</strain>
    </source>
</reference>
<proteinExistence type="predicted"/>
<sequence>MNTTKEAESEPAKPVAACVGGDGATALPTTPCSVVWSKGHAYVLEGAQGRWVGVDDRGRPRALSGDELRRRGWSRSRTN</sequence>
<comment type="caution">
    <text evidence="2">The sequence shown here is derived from an EMBL/GenBank/DDBJ whole genome shotgun (WGS) entry which is preliminary data.</text>
</comment>
<evidence type="ECO:0000313" key="3">
    <source>
        <dbReference type="Proteomes" id="UP001596220"/>
    </source>
</evidence>
<feature type="region of interest" description="Disordered" evidence="1">
    <location>
        <begin position="53"/>
        <end position="79"/>
    </location>
</feature>
<organism evidence="2 3">
    <name type="scientific">Saccharothrix lopnurensis</name>
    <dbReference type="NCBI Taxonomy" id="1670621"/>
    <lineage>
        <taxon>Bacteria</taxon>
        <taxon>Bacillati</taxon>
        <taxon>Actinomycetota</taxon>
        <taxon>Actinomycetes</taxon>
        <taxon>Pseudonocardiales</taxon>
        <taxon>Pseudonocardiaceae</taxon>
        <taxon>Saccharothrix</taxon>
    </lineage>
</organism>
<evidence type="ECO:0000313" key="2">
    <source>
        <dbReference type="EMBL" id="MFC6088413.1"/>
    </source>
</evidence>
<dbReference type="RefSeq" id="WP_380633356.1">
    <property type="nucleotide sequence ID" value="NZ_JBHSQO010000003.1"/>
</dbReference>
<gene>
    <name evidence="2" type="ORF">ACFP3R_03955</name>
</gene>
<name>A0ABW1NZZ5_9PSEU</name>
<feature type="compositionally biased region" description="Basic and acidic residues" evidence="1">
    <location>
        <begin position="53"/>
        <end position="70"/>
    </location>
</feature>
<dbReference type="Proteomes" id="UP001596220">
    <property type="component" value="Unassembled WGS sequence"/>
</dbReference>
<accession>A0ABW1NZZ5</accession>
<evidence type="ECO:0000256" key="1">
    <source>
        <dbReference type="SAM" id="MobiDB-lite"/>
    </source>
</evidence>
<protein>
    <submittedName>
        <fullName evidence="2">Uncharacterized protein</fullName>
    </submittedName>
</protein>
<dbReference type="EMBL" id="JBHSQO010000003">
    <property type="protein sequence ID" value="MFC6088413.1"/>
    <property type="molecule type" value="Genomic_DNA"/>
</dbReference>
<keyword evidence="3" id="KW-1185">Reference proteome</keyword>